<dbReference type="SUPFAM" id="SSF55729">
    <property type="entry name" value="Acyl-CoA N-acyltransferases (Nat)"/>
    <property type="match status" value="1"/>
</dbReference>
<sequence length="158" mass="18627">MMIMDYRLLKPEESRDYRALRLESLKRYPSFFHDKYEDLVNIPELKTEQDIIQQCFERFVMGAFWQDRLVGICFFVKDEQGTGNIYQMYVQRQLQGKSIGEGLIQATIQEAFRRFPGINMTLVVAIDNKSAIALYKKIGFEKIENDVSENTIVMRYIS</sequence>
<accession>A0ABY3X9N1</accession>
<dbReference type="CDD" id="cd04301">
    <property type="entry name" value="NAT_SF"/>
    <property type="match status" value="1"/>
</dbReference>
<keyword evidence="3" id="KW-1185">Reference proteome</keyword>
<dbReference type="EMBL" id="CP093379">
    <property type="protein sequence ID" value="UNM97426.1"/>
    <property type="molecule type" value="Genomic_DNA"/>
</dbReference>
<evidence type="ECO:0000313" key="2">
    <source>
        <dbReference type="EMBL" id="UNM97426.1"/>
    </source>
</evidence>
<dbReference type="Proteomes" id="UP000829542">
    <property type="component" value="Chromosome"/>
</dbReference>
<organism evidence="2 3">
    <name type="scientific">Ignatzschineria rhizosphaerae</name>
    <dbReference type="NCBI Taxonomy" id="2923279"/>
    <lineage>
        <taxon>Bacteria</taxon>
        <taxon>Pseudomonadati</taxon>
        <taxon>Pseudomonadota</taxon>
        <taxon>Gammaproteobacteria</taxon>
        <taxon>Cardiobacteriales</taxon>
        <taxon>Ignatzschineriaceae</taxon>
        <taxon>Ignatzschineria</taxon>
    </lineage>
</organism>
<name>A0ABY3X9N1_9GAMM</name>
<gene>
    <name evidence="2" type="ORF">MMG00_06170</name>
</gene>
<dbReference type="Gene3D" id="3.40.630.30">
    <property type="match status" value="1"/>
</dbReference>
<dbReference type="PROSITE" id="PS51186">
    <property type="entry name" value="GNAT"/>
    <property type="match status" value="1"/>
</dbReference>
<dbReference type="RefSeq" id="WP_242152916.1">
    <property type="nucleotide sequence ID" value="NZ_CP093379.1"/>
</dbReference>
<feature type="domain" description="N-acetyltransferase" evidence="1">
    <location>
        <begin position="4"/>
        <end position="158"/>
    </location>
</feature>
<dbReference type="Pfam" id="PF00583">
    <property type="entry name" value="Acetyltransf_1"/>
    <property type="match status" value="1"/>
</dbReference>
<evidence type="ECO:0000313" key="3">
    <source>
        <dbReference type="Proteomes" id="UP000829542"/>
    </source>
</evidence>
<reference evidence="2 3" key="1">
    <citation type="submission" date="2022-03" db="EMBL/GenBank/DDBJ databases">
        <title>Ignatzschineria rhizosphaerae HR5S32.</title>
        <authorList>
            <person name="Sun J.Q."/>
            <person name="Feng J.Y."/>
        </authorList>
    </citation>
    <scope>NUCLEOTIDE SEQUENCE [LARGE SCALE GENOMIC DNA]</scope>
    <source>
        <strain evidence="2 3">HR5S32</strain>
    </source>
</reference>
<protein>
    <submittedName>
        <fullName evidence="2">GNAT family N-acetyltransferase</fullName>
    </submittedName>
</protein>
<dbReference type="InterPro" id="IPR016181">
    <property type="entry name" value="Acyl_CoA_acyltransferase"/>
</dbReference>
<proteinExistence type="predicted"/>
<evidence type="ECO:0000259" key="1">
    <source>
        <dbReference type="PROSITE" id="PS51186"/>
    </source>
</evidence>
<dbReference type="InterPro" id="IPR000182">
    <property type="entry name" value="GNAT_dom"/>
</dbReference>